<evidence type="ECO:0000313" key="4">
    <source>
        <dbReference type="Proteomes" id="UP000746595"/>
    </source>
</evidence>
<organism evidence="3 4">
    <name type="scientific">Paeniglutamicibacter terrestris</name>
    <dbReference type="NCBI Taxonomy" id="2723403"/>
    <lineage>
        <taxon>Bacteria</taxon>
        <taxon>Bacillati</taxon>
        <taxon>Actinomycetota</taxon>
        <taxon>Actinomycetes</taxon>
        <taxon>Micrococcales</taxon>
        <taxon>Micrococcaceae</taxon>
        <taxon>Paeniglutamicibacter</taxon>
    </lineage>
</organism>
<dbReference type="Proteomes" id="UP000746595">
    <property type="component" value="Unassembled WGS sequence"/>
</dbReference>
<keyword evidence="2" id="KW-1133">Transmembrane helix</keyword>
<keyword evidence="4" id="KW-1185">Reference proteome</keyword>
<evidence type="ECO:0000313" key="3">
    <source>
        <dbReference type="EMBL" id="NKG22000.1"/>
    </source>
</evidence>
<dbReference type="RefSeq" id="WP_168152809.1">
    <property type="nucleotide sequence ID" value="NZ_JAAWVT010000008.1"/>
</dbReference>
<evidence type="ECO:0000256" key="1">
    <source>
        <dbReference type="SAM" id="MobiDB-lite"/>
    </source>
</evidence>
<dbReference type="EMBL" id="JAAWVT010000008">
    <property type="protein sequence ID" value="NKG22000.1"/>
    <property type="molecule type" value="Genomic_DNA"/>
</dbReference>
<protein>
    <recommendedName>
        <fullName evidence="5">DUF4307 domain-containing protein</fullName>
    </recommendedName>
</protein>
<name>A0ABX1G6V8_9MICC</name>
<proteinExistence type="predicted"/>
<keyword evidence="2" id="KW-0472">Membrane</keyword>
<feature type="region of interest" description="Disordered" evidence="1">
    <location>
        <begin position="1"/>
        <end position="21"/>
    </location>
</feature>
<feature type="compositionally biased region" description="Polar residues" evidence="1">
    <location>
        <begin position="1"/>
        <end position="14"/>
    </location>
</feature>
<accession>A0ABX1G6V8</accession>
<reference evidence="3 4" key="1">
    <citation type="submission" date="2020-04" db="EMBL/GenBank/DDBJ databases">
        <title>Paeniglutamicibacter sp. ANT13_2, a novel actinomycete isolated from sediment in Antarctica.</title>
        <authorList>
            <person name="Sakdapetsiri C."/>
            <person name="Pinyakong O."/>
        </authorList>
    </citation>
    <scope>NUCLEOTIDE SEQUENCE [LARGE SCALE GENOMIC DNA]</scope>
    <source>
        <strain evidence="3 4">ANT13_2</strain>
    </source>
</reference>
<gene>
    <name evidence="3" type="ORF">HED64_14965</name>
</gene>
<keyword evidence="2" id="KW-0812">Transmembrane</keyword>
<comment type="caution">
    <text evidence="3">The sequence shown here is derived from an EMBL/GenBank/DDBJ whole genome shotgun (WGS) entry which is preliminary data.</text>
</comment>
<feature type="transmembrane region" description="Helical" evidence="2">
    <location>
        <begin position="31"/>
        <end position="52"/>
    </location>
</feature>
<evidence type="ECO:0000256" key="2">
    <source>
        <dbReference type="SAM" id="Phobius"/>
    </source>
</evidence>
<evidence type="ECO:0008006" key="5">
    <source>
        <dbReference type="Google" id="ProtNLM"/>
    </source>
</evidence>
<sequence>MQEQTQTHPDQTTAGVHAGIPNGAAKHKNPWLVGIAGLAIGIAAGLGIGLSINSSSTVESSTDSTSVAITNAVQNCEFTDSAGVMVMDEGKSVELQTRGKETAGAPYSEIVCVLDGLDMPESVKARMSTTRSLDGRQETTWSGYSASWSYHPDNGLNIIVESQEQP</sequence>